<evidence type="ECO:0000313" key="11">
    <source>
        <dbReference type="Proteomes" id="UP000618382"/>
    </source>
</evidence>
<dbReference type="EMBL" id="BONN01000003">
    <property type="protein sequence ID" value="GIG32239.1"/>
    <property type="molecule type" value="Genomic_DNA"/>
</dbReference>
<protein>
    <submittedName>
        <fullName evidence="8">ABC transporter ATP-binding protein</fullName>
    </submittedName>
    <submittedName>
        <fullName evidence="9">Cystine transport system ATP-binding protein</fullName>
        <ecNumber evidence="9">3.6.3.-</ecNumber>
    </submittedName>
</protein>
<evidence type="ECO:0000256" key="3">
    <source>
        <dbReference type="ARBA" id="ARBA00022475"/>
    </source>
</evidence>
<dbReference type="GO" id="GO:0005886">
    <property type="term" value="C:plasma membrane"/>
    <property type="evidence" value="ECO:0007669"/>
    <property type="project" value="UniProtKB-SubCell"/>
</dbReference>
<evidence type="ECO:0000313" key="9">
    <source>
        <dbReference type="EMBL" id="NYD86975.1"/>
    </source>
</evidence>
<evidence type="ECO:0000313" key="8">
    <source>
        <dbReference type="EMBL" id="GIG32239.1"/>
    </source>
</evidence>
<evidence type="ECO:0000259" key="7">
    <source>
        <dbReference type="PROSITE" id="PS50893"/>
    </source>
</evidence>
<dbReference type="InterPro" id="IPR050086">
    <property type="entry name" value="MetN_ABC_transporter-like"/>
</dbReference>
<keyword evidence="5 9" id="KW-0067">ATP-binding</keyword>
<dbReference type="RefSeq" id="WP_140459454.1">
    <property type="nucleotide sequence ID" value="NZ_BAABFI010000008.1"/>
</dbReference>
<dbReference type="InterPro" id="IPR030679">
    <property type="entry name" value="ABC_ATPase_HisP-typ"/>
</dbReference>
<name>A0A7Y9K073_9CELL</name>
<evidence type="ECO:0000256" key="1">
    <source>
        <dbReference type="ARBA" id="ARBA00004202"/>
    </source>
</evidence>
<proteinExistence type="predicted"/>
<dbReference type="GO" id="GO:0015424">
    <property type="term" value="F:ABC-type amino acid transporter activity"/>
    <property type="evidence" value="ECO:0007669"/>
    <property type="project" value="InterPro"/>
</dbReference>
<keyword evidence="4" id="KW-0547">Nucleotide-binding</keyword>
<reference evidence="9 10" key="1">
    <citation type="submission" date="2020-07" db="EMBL/GenBank/DDBJ databases">
        <title>Sequencing the genomes of 1000 actinobacteria strains.</title>
        <authorList>
            <person name="Klenk H.-P."/>
        </authorList>
    </citation>
    <scope>NUCLEOTIDE SEQUENCE [LARGE SCALE GENOMIC DNA]</scope>
    <source>
        <strain evidence="9 10">DSM 24482</strain>
    </source>
</reference>
<dbReference type="PANTHER" id="PTHR43166">
    <property type="entry name" value="AMINO ACID IMPORT ATP-BINDING PROTEIN"/>
    <property type="match status" value="1"/>
</dbReference>
<evidence type="ECO:0000256" key="5">
    <source>
        <dbReference type="ARBA" id="ARBA00022840"/>
    </source>
</evidence>
<dbReference type="PROSITE" id="PS50893">
    <property type="entry name" value="ABC_TRANSPORTER_2"/>
    <property type="match status" value="1"/>
</dbReference>
<dbReference type="Pfam" id="PF00005">
    <property type="entry name" value="ABC_tran"/>
    <property type="match status" value="1"/>
</dbReference>
<dbReference type="SMART" id="SM00382">
    <property type="entry name" value="AAA"/>
    <property type="match status" value="1"/>
</dbReference>
<dbReference type="InterPro" id="IPR003593">
    <property type="entry name" value="AAA+_ATPase"/>
</dbReference>
<keyword evidence="2" id="KW-0813">Transport</keyword>
<dbReference type="Proteomes" id="UP000577956">
    <property type="component" value="Unassembled WGS sequence"/>
</dbReference>
<sequence>MSRPEDRPTEDAPTTSEPLLTVTGVRKAFGTTQVLDGVDLTVHRGDVVAVIGASGSGKTTLLRCLNGLETPDSGVVAMSGGPRVDFATRPPRRAVHALRDRSGMVFQQHNLFPHRTVLQNVTEGPVVVQKRPAAQAVAEAESLLARVGLADKRDAYPAQLSGGQQQRVGIVRALALHPDLLLFDEPTSALDPELVGEVLGLILELAREGWTMVIVTHELQFAREVADTVVFVDQGRVLEQGPPDQVLREPVEERTRQFVRRLLHPF</sequence>
<feature type="domain" description="ABC transporter" evidence="7">
    <location>
        <begin position="20"/>
        <end position="259"/>
    </location>
</feature>
<dbReference type="EC" id="3.6.3.-" evidence="9"/>
<dbReference type="PANTHER" id="PTHR43166:SF35">
    <property type="entry name" value="L-CYSTINE IMPORT ATP-BINDING PROTEIN TCYN"/>
    <property type="match status" value="1"/>
</dbReference>
<dbReference type="InterPro" id="IPR017871">
    <property type="entry name" value="ABC_transporter-like_CS"/>
</dbReference>
<dbReference type="GO" id="GO:0005524">
    <property type="term" value="F:ATP binding"/>
    <property type="evidence" value="ECO:0007669"/>
    <property type="project" value="UniProtKB-KW"/>
</dbReference>
<dbReference type="InterPro" id="IPR027417">
    <property type="entry name" value="P-loop_NTPase"/>
</dbReference>
<organism evidence="9 10">
    <name type="scientific">Cellulomonas oligotrophica</name>
    <dbReference type="NCBI Taxonomy" id="931536"/>
    <lineage>
        <taxon>Bacteria</taxon>
        <taxon>Bacillati</taxon>
        <taxon>Actinomycetota</taxon>
        <taxon>Actinomycetes</taxon>
        <taxon>Micrococcales</taxon>
        <taxon>Cellulomonadaceae</taxon>
        <taxon>Cellulomonas</taxon>
    </lineage>
</organism>
<evidence type="ECO:0000256" key="2">
    <source>
        <dbReference type="ARBA" id="ARBA00022448"/>
    </source>
</evidence>
<dbReference type="Proteomes" id="UP000618382">
    <property type="component" value="Unassembled WGS sequence"/>
</dbReference>
<dbReference type="EMBL" id="JACCBK010000001">
    <property type="protein sequence ID" value="NYD86975.1"/>
    <property type="molecule type" value="Genomic_DNA"/>
</dbReference>
<keyword evidence="9" id="KW-0378">Hydrolase</keyword>
<dbReference type="AlphaFoldDB" id="A0A7Y9K073"/>
<dbReference type="GO" id="GO:0016887">
    <property type="term" value="F:ATP hydrolysis activity"/>
    <property type="evidence" value="ECO:0007669"/>
    <property type="project" value="InterPro"/>
</dbReference>
<dbReference type="Gene3D" id="3.40.50.300">
    <property type="entry name" value="P-loop containing nucleotide triphosphate hydrolases"/>
    <property type="match status" value="1"/>
</dbReference>
<evidence type="ECO:0000256" key="6">
    <source>
        <dbReference type="ARBA" id="ARBA00023136"/>
    </source>
</evidence>
<comment type="caution">
    <text evidence="9">The sequence shown here is derived from an EMBL/GenBank/DDBJ whole genome shotgun (WGS) entry which is preliminary data.</text>
</comment>
<evidence type="ECO:0000313" key="10">
    <source>
        <dbReference type="Proteomes" id="UP000577956"/>
    </source>
</evidence>
<keyword evidence="3" id="KW-1003">Cell membrane</keyword>
<comment type="subcellular location">
    <subcellularLocation>
        <location evidence="1">Cell membrane</location>
        <topology evidence="1">Peripheral membrane protein</topology>
    </subcellularLocation>
</comment>
<gene>
    <name evidence="9" type="ORF">BKA21_002524</name>
    <name evidence="8" type="ORF">Col01nite_13980</name>
</gene>
<accession>A0A7Y9K073</accession>
<dbReference type="CDD" id="cd03262">
    <property type="entry name" value="ABC_HisP_GlnQ"/>
    <property type="match status" value="1"/>
</dbReference>
<keyword evidence="11" id="KW-1185">Reference proteome</keyword>
<reference evidence="8 11" key="2">
    <citation type="submission" date="2021-01" db="EMBL/GenBank/DDBJ databases">
        <title>Whole genome shotgun sequence of Cellulomonas oligotrophica NBRC 109435.</title>
        <authorList>
            <person name="Komaki H."/>
            <person name="Tamura T."/>
        </authorList>
    </citation>
    <scope>NUCLEOTIDE SEQUENCE [LARGE SCALE GENOMIC DNA]</scope>
    <source>
        <strain evidence="8 11">NBRC 109435</strain>
    </source>
</reference>
<keyword evidence="6" id="KW-0472">Membrane</keyword>
<evidence type="ECO:0000256" key="4">
    <source>
        <dbReference type="ARBA" id="ARBA00022741"/>
    </source>
</evidence>
<dbReference type="PIRSF" id="PIRSF039085">
    <property type="entry name" value="ABC_ATPase_HisP"/>
    <property type="match status" value="1"/>
</dbReference>
<dbReference type="InterPro" id="IPR003439">
    <property type="entry name" value="ABC_transporter-like_ATP-bd"/>
</dbReference>
<dbReference type="PROSITE" id="PS00211">
    <property type="entry name" value="ABC_TRANSPORTER_1"/>
    <property type="match status" value="1"/>
</dbReference>
<dbReference type="SUPFAM" id="SSF52540">
    <property type="entry name" value="P-loop containing nucleoside triphosphate hydrolases"/>
    <property type="match status" value="1"/>
</dbReference>